<accession>A0A4R1HA29</accession>
<keyword evidence="3" id="KW-1185">Reference proteome</keyword>
<dbReference type="EMBL" id="SMFX01000001">
    <property type="protein sequence ID" value="TCK16980.1"/>
    <property type="molecule type" value="Genomic_DNA"/>
</dbReference>
<gene>
    <name evidence="2" type="ORF">DFR30_0200</name>
</gene>
<protein>
    <submittedName>
        <fullName evidence="2">Uncharacterized protein</fullName>
    </submittedName>
</protein>
<feature type="transmembrane region" description="Helical" evidence="1">
    <location>
        <begin position="20"/>
        <end position="53"/>
    </location>
</feature>
<dbReference type="AlphaFoldDB" id="A0A4R1HA29"/>
<keyword evidence="1" id="KW-0472">Membrane</keyword>
<evidence type="ECO:0000313" key="3">
    <source>
        <dbReference type="Proteomes" id="UP000295707"/>
    </source>
</evidence>
<keyword evidence="1" id="KW-0812">Transmembrane</keyword>
<organism evidence="2 3">
    <name type="scientific">Thiogranum longum</name>
    <dbReference type="NCBI Taxonomy" id="1537524"/>
    <lineage>
        <taxon>Bacteria</taxon>
        <taxon>Pseudomonadati</taxon>
        <taxon>Pseudomonadota</taxon>
        <taxon>Gammaproteobacteria</taxon>
        <taxon>Chromatiales</taxon>
        <taxon>Ectothiorhodospiraceae</taxon>
        <taxon>Thiogranum</taxon>
    </lineage>
</organism>
<dbReference type="Proteomes" id="UP000295707">
    <property type="component" value="Unassembled WGS sequence"/>
</dbReference>
<sequence length="88" mass="9486">MHSHHDQEVRDAQAQNNVAAILGAIIVVSGLFTSIVGNSLIGILIAIFGVLVYMAMSINSGLAQISLNQCVIIDLQNELIRTIRNNDD</sequence>
<evidence type="ECO:0000256" key="1">
    <source>
        <dbReference type="SAM" id="Phobius"/>
    </source>
</evidence>
<comment type="caution">
    <text evidence="2">The sequence shown here is derived from an EMBL/GenBank/DDBJ whole genome shotgun (WGS) entry which is preliminary data.</text>
</comment>
<evidence type="ECO:0000313" key="2">
    <source>
        <dbReference type="EMBL" id="TCK16980.1"/>
    </source>
</evidence>
<keyword evidence="1" id="KW-1133">Transmembrane helix</keyword>
<reference evidence="2 3" key="1">
    <citation type="submission" date="2019-03" db="EMBL/GenBank/DDBJ databases">
        <title>Genomic Encyclopedia of Type Strains, Phase IV (KMG-IV): sequencing the most valuable type-strain genomes for metagenomic binning, comparative biology and taxonomic classification.</title>
        <authorList>
            <person name="Goeker M."/>
        </authorList>
    </citation>
    <scope>NUCLEOTIDE SEQUENCE [LARGE SCALE GENOMIC DNA]</scope>
    <source>
        <strain evidence="2 3">DSM 19610</strain>
    </source>
</reference>
<name>A0A4R1HA29_9GAMM</name>
<proteinExistence type="predicted"/>